<gene>
    <name evidence="2" type="ordered locus">Achl_0483</name>
</gene>
<protein>
    <submittedName>
        <fullName evidence="2">Uncharacterized protein</fullName>
    </submittedName>
</protein>
<feature type="region of interest" description="Disordered" evidence="1">
    <location>
        <begin position="402"/>
        <end position="431"/>
    </location>
</feature>
<name>B8HAM1_PSECP</name>
<dbReference type="eggNOG" id="COG1403">
    <property type="taxonomic scope" value="Bacteria"/>
</dbReference>
<feature type="compositionally biased region" description="Pro residues" evidence="1">
    <location>
        <begin position="470"/>
        <end position="480"/>
    </location>
</feature>
<evidence type="ECO:0000313" key="2">
    <source>
        <dbReference type="EMBL" id="ACL38482.1"/>
    </source>
</evidence>
<feature type="region of interest" description="Disordered" evidence="1">
    <location>
        <begin position="453"/>
        <end position="633"/>
    </location>
</feature>
<feature type="compositionally biased region" description="Polar residues" evidence="1">
    <location>
        <begin position="606"/>
        <end position="617"/>
    </location>
</feature>
<dbReference type="STRING" id="452863.Achl_0483"/>
<dbReference type="KEGG" id="ach:Achl_0483"/>
<reference evidence="2" key="1">
    <citation type="submission" date="2009-01" db="EMBL/GenBank/DDBJ databases">
        <title>Complete sequence of chromosome of Arthrobacter chlorophenolicus A6.</title>
        <authorList>
            <consortium name="US DOE Joint Genome Institute"/>
            <person name="Lucas S."/>
            <person name="Copeland A."/>
            <person name="Lapidus A."/>
            <person name="Glavina del Rio T."/>
            <person name="Tice H."/>
            <person name="Bruce D."/>
            <person name="Goodwin L."/>
            <person name="Pitluck S."/>
            <person name="Goltsman E."/>
            <person name="Clum A."/>
            <person name="Larimer F."/>
            <person name="Land M."/>
            <person name="Hauser L."/>
            <person name="Kyrpides N."/>
            <person name="Mikhailova N."/>
            <person name="Jansson J."/>
            <person name="Richardson P."/>
        </authorList>
    </citation>
    <scope>NUCLEOTIDE SEQUENCE [LARGE SCALE GENOMIC DNA]</scope>
    <source>
        <strain evidence="2">A6</strain>
    </source>
</reference>
<dbReference type="EMBL" id="CP001341">
    <property type="protein sequence ID" value="ACL38482.1"/>
    <property type="molecule type" value="Genomic_DNA"/>
</dbReference>
<dbReference type="AlphaFoldDB" id="B8HAM1"/>
<organism evidence="2 3">
    <name type="scientific">Pseudarthrobacter chlorophenolicus (strain ATCC 700700 / DSM 12829 / CIP 107037 / JCM 12360 / KCTC 9906 / NCIMB 13794 / A6)</name>
    <name type="common">Arthrobacter chlorophenolicus</name>
    <dbReference type="NCBI Taxonomy" id="452863"/>
    <lineage>
        <taxon>Bacteria</taxon>
        <taxon>Bacillati</taxon>
        <taxon>Actinomycetota</taxon>
        <taxon>Actinomycetes</taxon>
        <taxon>Micrococcales</taxon>
        <taxon>Micrococcaceae</taxon>
        <taxon>Pseudarthrobacter</taxon>
    </lineage>
</organism>
<dbReference type="PRINTS" id="PR01217">
    <property type="entry name" value="PRICHEXTENSN"/>
</dbReference>
<accession>B8HAM1</accession>
<feature type="region of interest" description="Disordered" evidence="1">
    <location>
        <begin position="1"/>
        <end position="54"/>
    </location>
</feature>
<dbReference type="Proteomes" id="UP000002505">
    <property type="component" value="Chromosome"/>
</dbReference>
<evidence type="ECO:0000256" key="1">
    <source>
        <dbReference type="SAM" id="MobiDB-lite"/>
    </source>
</evidence>
<dbReference type="HOGENOM" id="CLU_431927_0_0_11"/>
<feature type="compositionally biased region" description="Low complexity" evidence="1">
    <location>
        <begin position="402"/>
        <end position="413"/>
    </location>
</feature>
<proteinExistence type="predicted"/>
<sequence>MEAIGEQLSESQDSSALLPLGFGRSSHLSTGRNAGPNLRTAAHDAGPQVRTAAHDAGPQVRTAGHDAGPQVRTAAHLRPVPGYLLPDQSADQPLDLPLDLSSLTARVAAAAVAAREALPTAGYVTAATFAADVEELSRCAEYLQLIAAGAVEHTRTRAIADAETNRRARRTARVSSWDTHGTEILNETDTNWPAATGAAAATPAECTAATPVMLSSPADDGCRNTAEFLRLRLRIPIREARRRLTLARQTLPGTALTGEPVPPSHEHLAATLAPAESGTGQPATIDTPPHTITAPAVSSHAATVITATLERLQHHTTPETLRGIERHLTSAATTADPDFLTHLAQRLTETIDADGTEPSEEALRHTQGAFIRKPLHGLHRVEIFATTDQYEHLLTAMNIATNPRTTTPNTTTNGEGIAWGRHPRRQTPTTQTCMRQAPAAVRAAGIRYHPSRTWNAAADPNNNSTASSPPLKPPSPPTNSLPPAATGPKSLPPSTTAISSPGIPNATHQPRVASSSPVPSPPPPCAKSPATPTSSPPSWAPIAKSSTSDAKPGFSPQPNASPSPPATKAVPFPTALSPHPGAKHTTSPIGRMAAIPTPPTAHSFARTITTSSTKNTGPSPPQTAPQPSSRRHI</sequence>
<evidence type="ECO:0000313" key="3">
    <source>
        <dbReference type="Proteomes" id="UP000002505"/>
    </source>
</evidence>
<keyword evidence="3" id="KW-1185">Reference proteome</keyword>